<feature type="transmembrane region" description="Helical" evidence="2">
    <location>
        <begin position="71"/>
        <end position="91"/>
    </location>
</feature>
<evidence type="ECO:0000313" key="4">
    <source>
        <dbReference type="EMBL" id="MEK0085100.1"/>
    </source>
</evidence>
<sequence length="378" mass="40086">MPTAAHNLRAALLMIAAMASFCVNDAFMKTLAARAPIGELIALRGTIVVVLMLALLPRLGLRIGRPDRFTFLRALGELGVTFAFLAALATLPLADTYTLYFAAPILLTAAAALFFGERVGPRRWAAVFVGFLGVLVVLGLPSAWQLASLLALAAAAISVARDVCTRKISPEVGSGTAALATAICVTLGGVTTALGGTWIALDGIDVTLCALAALGAAGGYVAFVAALRMGDLSFVATFRYSAIPMAMALGFVFWGDVPGPRMLAGAALIIGSGLFILWRERRPSRPRRRPRPEPVPAGDFTLSKARTARQHRSRERWPGTPDRCRQRSGRRWGTHFPGARCCSRRCSPPGFSAGRSAPPRRRRSKSPASTPCRSSSSG</sequence>
<dbReference type="InterPro" id="IPR037185">
    <property type="entry name" value="EmrE-like"/>
</dbReference>
<keyword evidence="5" id="KW-1185">Reference proteome</keyword>
<dbReference type="Proteomes" id="UP001375743">
    <property type="component" value="Unassembled WGS sequence"/>
</dbReference>
<feature type="transmembrane region" description="Helical" evidence="2">
    <location>
        <begin position="176"/>
        <end position="200"/>
    </location>
</feature>
<dbReference type="PANTHER" id="PTHR22911">
    <property type="entry name" value="ACYL-MALONYL CONDENSING ENZYME-RELATED"/>
    <property type="match status" value="1"/>
</dbReference>
<evidence type="ECO:0000259" key="3">
    <source>
        <dbReference type="Pfam" id="PF00892"/>
    </source>
</evidence>
<keyword evidence="2" id="KW-0472">Membrane</keyword>
<feature type="transmembrane region" description="Helical" evidence="2">
    <location>
        <begin position="206"/>
        <end position="227"/>
    </location>
</feature>
<proteinExistence type="predicted"/>
<keyword evidence="2" id="KW-0812">Transmembrane</keyword>
<feature type="domain" description="EamA" evidence="3">
    <location>
        <begin position="9"/>
        <end position="138"/>
    </location>
</feature>
<feature type="compositionally biased region" description="Low complexity" evidence="1">
    <location>
        <begin position="366"/>
        <end position="378"/>
    </location>
</feature>
<evidence type="ECO:0000256" key="2">
    <source>
        <dbReference type="SAM" id="Phobius"/>
    </source>
</evidence>
<feature type="transmembrane region" description="Helical" evidence="2">
    <location>
        <begin position="41"/>
        <end position="59"/>
    </location>
</feature>
<dbReference type="EMBL" id="JBBLZC010000021">
    <property type="protein sequence ID" value="MEK0085100.1"/>
    <property type="molecule type" value="Genomic_DNA"/>
</dbReference>
<evidence type="ECO:0000256" key="1">
    <source>
        <dbReference type="SAM" id="MobiDB-lite"/>
    </source>
</evidence>
<dbReference type="RefSeq" id="WP_418160946.1">
    <property type="nucleotide sequence ID" value="NZ_JBBLZC010000021.1"/>
</dbReference>
<feature type="region of interest" description="Disordered" evidence="1">
    <location>
        <begin position="283"/>
        <end position="378"/>
    </location>
</feature>
<reference evidence="4 5" key="1">
    <citation type="submission" date="2024-01" db="EMBL/GenBank/DDBJ databases">
        <title>Multi-omics insights into the function and evolution of sodium benzoate biodegradation pathways in Benzoatithermus flavus gen. nov., sp. nov. from hot spring.</title>
        <authorList>
            <person name="Hu C.-J."/>
            <person name="Li W.-J."/>
        </authorList>
    </citation>
    <scope>NUCLEOTIDE SEQUENCE [LARGE SCALE GENOMIC DNA]</scope>
    <source>
        <strain evidence="4 5">SYSU G07066</strain>
    </source>
</reference>
<dbReference type="InterPro" id="IPR000620">
    <property type="entry name" value="EamA_dom"/>
</dbReference>
<accession>A0ABU8XV75</accession>
<keyword evidence="2" id="KW-1133">Transmembrane helix</keyword>
<evidence type="ECO:0000313" key="5">
    <source>
        <dbReference type="Proteomes" id="UP001375743"/>
    </source>
</evidence>
<feature type="transmembrane region" description="Helical" evidence="2">
    <location>
        <begin position="97"/>
        <end position="116"/>
    </location>
</feature>
<feature type="transmembrane region" description="Helical" evidence="2">
    <location>
        <begin position="260"/>
        <end position="278"/>
    </location>
</feature>
<organism evidence="4 5">
    <name type="scientific">Benzoatithermus flavus</name>
    <dbReference type="NCBI Taxonomy" id="3108223"/>
    <lineage>
        <taxon>Bacteria</taxon>
        <taxon>Pseudomonadati</taxon>
        <taxon>Pseudomonadota</taxon>
        <taxon>Alphaproteobacteria</taxon>
        <taxon>Geminicoccales</taxon>
        <taxon>Geminicoccaceae</taxon>
        <taxon>Benzoatithermus</taxon>
    </lineage>
</organism>
<feature type="transmembrane region" description="Helical" evidence="2">
    <location>
        <begin position="123"/>
        <end position="140"/>
    </location>
</feature>
<dbReference type="PANTHER" id="PTHR22911:SF135">
    <property type="entry name" value="BLR4310 PROTEIN"/>
    <property type="match status" value="1"/>
</dbReference>
<protein>
    <submittedName>
        <fullName evidence="4">DMT family transporter</fullName>
    </submittedName>
</protein>
<name>A0ABU8XV75_9PROT</name>
<dbReference type="Pfam" id="PF00892">
    <property type="entry name" value="EamA"/>
    <property type="match status" value="1"/>
</dbReference>
<gene>
    <name evidence="4" type="ORF">U1T56_18260</name>
</gene>
<dbReference type="SUPFAM" id="SSF103481">
    <property type="entry name" value="Multidrug resistance efflux transporter EmrE"/>
    <property type="match status" value="2"/>
</dbReference>
<comment type="caution">
    <text evidence="4">The sequence shown here is derived from an EMBL/GenBank/DDBJ whole genome shotgun (WGS) entry which is preliminary data.</text>
</comment>